<organism evidence="1 2">
    <name type="scientific">Plasmodium yoelii yoelii</name>
    <dbReference type="NCBI Taxonomy" id="73239"/>
    <lineage>
        <taxon>Eukaryota</taxon>
        <taxon>Sar</taxon>
        <taxon>Alveolata</taxon>
        <taxon>Apicomplexa</taxon>
        <taxon>Aconoidasida</taxon>
        <taxon>Haemosporida</taxon>
        <taxon>Plasmodiidae</taxon>
        <taxon>Plasmodium</taxon>
        <taxon>Plasmodium (Vinckeia)</taxon>
    </lineage>
</organism>
<comment type="caution">
    <text evidence="1">The sequence shown here is derived from an EMBL/GenBank/DDBJ whole genome shotgun (WGS) entry which is preliminary data.</text>
</comment>
<dbReference type="Proteomes" id="UP000008553">
    <property type="component" value="Unassembled WGS sequence"/>
</dbReference>
<sequence length="25" mass="3097">MNFFIGLYLIETLRNRQVNREIIDK</sequence>
<proteinExistence type="predicted"/>
<protein>
    <submittedName>
        <fullName evidence="1">Uncharacterized protein</fullName>
    </submittedName>
</protein>
<name>Q7RB48_PLAYO</name>
<dbReference type="AlphaFoldDB" id="Q7RB48"/>
<evidence type="ECO:0000313" key="1">
    <source>
        <dbReference type="EMBL" id="EAA18491.1"/>
    </source>
</evidence>
<gene>
    <name evidence="1" type="ORF">PY06300</name>
</gene>
<dbReference type="InParanoid" id="Q7RB48"/>
<accession>Q7RB48</accession>
<evidence type="ECO:0000313" key="2">
    <source>
        <dbReference type="Proteomes" id="UP000008553"/>
    </source>
</evidence>
<keyword evidence="2" id="KW-1185">Reference proteome</keyword>
<dbReference type="PaxDb" id="73239-Q7RB48"/>
<reference evidence="1 2" key="1">
    <citation type="journal article" date="2002" name="Nature">
        <title>Genome sequence and comparative analysis of the model rodent malaria parasite Plasmodium yoelii yoelii.</title>
        <authorList>
            <person name="Carlton J.M."/>
            <person name="Angiuoli S.V."/>
            <person name="Suh B.B."/>
            <person name="Kooij T.W."/>
            <person name="Pertea M."/>
            <person name="Silva J.C."/>
            <person name="Ermolaeva M.D."/>
            <person name="Allen J.E."/>
            <person name="Selengut J.D."/>
            <person name="Koo H.L."/>
            <person name="Peterson J.D."/>
            <person name="Pop M."/>
            <person name="Kosack D.S."/>
            <person name="Shumway M.F."/>
            <person name="Bidwell S.L."/>
            <person name="Shallom S.J."/>
            <person name="van Aken S.E."/>
            <person name="Riedmuller S.B."/>
            <person name="Feldblyum T.V."/>
            <person name="Cho J.K."/>
            <person name="Quackenbush J."/>
            <person name="Sedegah M."/>
            <person name="Shoaibi A."/>
            <person name="Cummings L.M."/>
            <person name="Florens L."/>
            <person name="Yates J.R."/>
            <person name="Raine J.D."/>
            <person name="Sinden R.E."/>
            <person name="Harris M.A."/>
            <person name="Cunningham D.A."/>
            <person name="Preiser P.R."/>
            <person name="Bergman L.W."/>
            <person name="Vaidya A.B."/>
            <person name="van Lin L.H."/>
            <person name="Janse C.J."/>
            <person name="Waters A.P."/>
            <person name="Smith H.O."/>
            <person name="White O.R."/>
            <person name="Salzberg S.L."/>
            <person name="Venter J.C."/>
            <person name="Fraser C.M."/>
            <person name="Hoffman S.L."/>
            <person name="Gardner M.J."/>
            <person name="Carucci D.J."/>
        </authorList>
    </citation>
    <scope>NUCLEOTIDE SEQUENCE [LARGE SCALE GENOMIC DNA]</scope>
    <source>
        <strain evidence="1 2">17XNL</strain>
    </source>
</reference>
<dbReference type="EMBL" id="AABL01002111">
    <property type="protein sequence ID" value="EAA18491.1"/>
    <property type="molecule type" value="Genomic_DNA"/>
</dbReference>